<gene>
    <name evidence="2" type="ORF">J2X20_000477</name>
</gene>
<organism evidence="2 3">
    <name type="scientific">Roseateles saccharophilus</name>
    <name type="common">Pseudomonas saccharophila</name>
    <dbReference type="NCBI Taxonomy" id="304"/>
    <lineage>
        <taxon>Bacteria</taxon>
        <taxon>Pseudomonadati</taxon>
        <taxon>Pseudomonadota</taxon>
        <taxon>Betaproteobacteria</taxon>
        <taxon>Burkholderiales</taxon>
        <taxon>Sphaerotilaceae</taxon>
        <taxon>Roseateles</taxon>
    </lineage>
</organism>
<proteinExistence type="predicted"/>
<evidence type="ECO:0000313" key="2">
    <source>
        <dbReference type="EMBL" id="MDR7267848.1"/>
    </source>
</evidence>
<name>A0ABU1YGA0_ROSSA</name>
<protein>
    <submittedName>
        <fullName evidence="2">Uncharacterized protein</fullName>
    </submittedName>
</protein>
<reference evidence="2 3" key="1">
    <citation type="submission" date="2023-07" db="EMBL/GenBank/DDBJ databases">
        <title>Sorghum-associated microbial communities from plants grown in Nebraska, USA.</title>
        <authorList>
            <person name="Schachtman D."/>
        </authorList>
    </citation>
    <scope>NUCLEOTIDE SEQUENCE [LARGE SCALE GENOMIC DNA]</scope>
    <source>
        <strain evidence="2 3">BE314</strain>
    </source>
</reference>
<sequence>MDSQASWRQDWEIDEKVDSVDVPIAWHRSGLGFEIEYDDIAWVHGVAYVSRSREKELLLEMGEAAFAESPPNWIASSASCGASWGTPTSRRAGVIPMRHGVPTGP</sequence>
<accession>A0ABU1YGA0</accession>
<dbReference type="Proteomes" id="UP001180453">
    <property type="component" value="Unassembled WGS sequence"/>
</dbReference>
<evidence type="ECO:0000313" key="3">
    <source>
        <dbReference type="Proteomes" id="UP001180453"/>
    </source>
</evidence>
<comment type="caution">
    <text evidence="2">The sequence shown here is derived from an EMBL/GenBank/DDBJ whole genome shotgun (WGS) entry which is preliminary data.</text>
</comment>
<keyword evidence="3" id="KW-1185">Reference proteome</keyword>
<feature type="region of interest" description="Disordered" evidence="1">
    <location>
        <begin position="84"/>
        <end position="105"/>
    </location>
</feature>
<evidence type="ECO:0000256" key="1">
    <source>
        <dbReference type="SAM" id="MobiDB-lite"/>
    </source>
</evidence>
<dbReference type="RefSeq" id="WP_310260341.1">
    <property type="nucleotide sequence ID" value="NZ_JAVDXU010000001.1"/>
</dbReference>
<dbReference type="EMBL" id="JAVDXU010000001">
    <property type="protein sequence ID" value="MDR7267848.1"/>
    <property type="molecule type" value="Genomic_DNA"/>
</dbReference>